<comment type="caution">
    <text evidence="6">The sequence shown here is derived from an EMBL/GenBank/DDBJ whole genome shotgun (WGS) entry which is preliminary data.</text>
</comment>
<reference evidence="6 7" key="1">
    <citation type="submission" date="2019-11" db="EMBL/GenBank/DDBJ databases">
        <title>Type strains purchased from KCTC, JCM and DSMZ.</title>
        <authorList>
            <person name="Lu H."/>
        </authorList>
    </citation>
    <scope>NUCLEOTIDE SEQUENCE [LARGE SCALE GENOMIC DNA]</scope>
    <source>
        <strain evidence="6 7">KCTC 42409</strain>
    </source>
</reference>
<organism evidence="6 7">
    <name type="scientific">Pseudoduganella ginsengisoli</name>
    <dbReference type="NCBI Taxonomy" id="1462440"/>
    <lineage>
        <taxon>Bacteria</taxon>
        <taxon>Pseudomonadati</taxon>
        <taxon>Pseudomonadota</taxon>
        <taxon>Betaproteobacteria</taxon>
        <taxon>Burkholderiales</taxon>
        <taxon>Oxalobacteraceae</taxon>
        <taxon>Telluria group</taxon>
        <taxon>Pseudoduganella</taxon>
    </lineage>
</organism>
<dbReference type="SUPFAM" id="SSF48657">
    <property type="entry name" value="FinO-like"/>
    <property type="match status" value="1"/>
</dbReference>
<dbReference type="InterPro" id="IPR023529">
    <property type="entry name" value="ProQ"/>
</dbReference>
<dbReference type="Proteomes" id="UP000484015">
    <property type="component" value="Unassembled WGS sequence"/>
</dbReference>
<dbReference type="GO" id="GO:0034057">
    <property type="term" value="F:RNA strand-exchange activity"/>
    <property type="evidence" value="ECO:0007669"/>
    <property type="project" value="InterPro"/>
</dbReference>
<evidence type="ECO:0000313" key="6">
    <source>
        <dbReference type="EMBL" id="MTW03343.1"/>
    </source>
</evidence>
<gene>
    <name evidence="6" type="ORF">GM668_14750</name>
</gene>
<proteinExistence type="predicted"/>
<dbReference type="PANTHER" id="PTHR38106">
    <property type="entry name" value="RNA CHAPERONE PROQ"/>
    <property type="match status" value="1"/>
</dbReference>
<feature type="region of interest" description="Disordered" evidence="4">
    <location>
        <begin position="1"/>
        <end position="21"/>
    </location>
</feature>
<keyword evidence="2" id="KW-0694">RNA-binding</keyword>
<dbReference type="GO" id="GO:0033592">
    <property type="term" value="F:RNA strand annealing activity"/>
    <property type="evidence" value="ECO:0007669"/>
    <property type="project" value="InterPro"/>
</dbReference>
<evidence type="ECO:0000259" key="5">
    <source>
        <dbReference type="SMART" id="SM00945"/>
    </source>
</evidence>
<dbReference type="Gene3D" id="1.10.1710.10">
    <property type="entry name" value="ProQ/FinO domain"/>
    <property type="match status" value="1"/>
</dbReference>
<protein>
    <submittedName>
        <fullName evidence="6">Activator of osmoprotectant transporter prop</fullName>
    </submittedName>
</protein>
<evidence type="ECO:0000256" key="3">
    <source>
        <dbReference type="ARBA" id="ARBA00023186"/>
    </source>
</evidence>
<dbReference type="OrthoDB" id="9180746at2"/>
<keyword evidence="3" id="KW-0143">Chaperone</keyword>
<dbReference type="Pfam" id="PF04352">
    <property type="entry name" value="ProQ"/>
    <property type="match status" value="1"/>
</dbReference>
<dbReference type="RefSeq" id="WP_155439721.1">
    <property type="nucleotide sequence ID" value="NZ_WNLA01000009.1"/>
</dbReference>
<evidence type="ECO:0000256" key="1">
    <source>
        <dbReference type="ARBA" id="ARBA00022490"/>
    </source>
</evidence>
<dbReference type="GO" id="GO:0005829">
    <property type="term" value="C:cytosol"/>
    <property type="evidence" value="ECO:0007669"/>
    <property type="project" value="TreeGrafter"/>
</dbReference>
<feature type="region of interest" description="Disordered" evidence="4">
    <location>
        <begin position="115"/>
        <end position="135"/>
    </location>
</feature>
<dbReference type="AlphaFoldDB" id="A0A6L6Q0C9"/>
<keyword evidence="7" id="KW-1185">Reference proteome</keyword>
<accession>A0A6L6Q0C9</accession>
<evidence type="ECO:0000256" key="2">
    <source>
        <dbReference type="ARBA" id="ARBA00022884"/>
    </source>
</evidence>
<evidence type="ECO:0000256" key="4">
    <source>
        <dbReference type="SAM" id="MobiDB-lite"/>
    </source>
</evidence>
<dbReference type="GO" id="GO:0010608">
    <property type="term" value="P:post-transcriptional regulation of gene expression"/>
    <property type="evidence" value="ECO:0007669"/>
    <property type="project" value="InterPro"/>
</dbReference>
<feature type="domain" description="ProQ/FinO" evidence="5">
    <location>
        <begin position="20"/>
        <end position="127"/>
    </location>
</feature>
<name>A0A6L6Q0C9_9BURK</name>
<sequence>MNTSLTPEPAATEAANQPAAPAQTARALLKQLQQQFPPFRDCLPLSIGIDKQIMAQMPGIDKKLMRAALGIHTGSQRYLRVMEKATVRYDLDGTAGAEVTDVHRKHAKEVLKERLKKEAERKKAEREAAAEAEAAKQRQEKLNLLAAKFSKKG</sequence>
<dbReference type="SMART" id="SM00945">
    <property type="entry name" value="ProQ"/>
    <property type="match status" value="1"/>
</dbReference>
<dbReference type="InterPro" id="IPR036442">
    <property type="entry name" value="ProQ/FinO_sf"/>
</dbReference>
<evidence type="ECO:0000313" key="7">
    <source>
        <dbReference type="Proteomes" id="UP000484015"/>
    </source>
</evidence>
<dbReference type="InterPro" id="IPR016103">
    <property type="entry name" value="ProQ/FinO"/>
</dbReference>
<feature type="compositionally biased region" description="Low complexity" evidence="4">
    <location>
        <begin position="7"/>
        <end position="21"/>
    </location>
</feature>
<dbReference type="PANTHER" id="PTHR38106:SF1">
    <property type="entry name" value="RNA CHAPERONE PROQ"/>
    <property type="match status" value="1"/>
</dbReference>
<dbReference type="EMBL" id="WNLA01000009">
    <property type="protein sequence ID" value="MTW03343.1"/>
    <property type="molecule type" value="Genomic_DNA"/>
</dbReference>
<keyword evidence="1" id="KW-0963">Cytoplasm</keyword>